<keyword evidence="2" id="KW-1185">Reference proteome</keyword>
<reference evidence="2" key="1">
    <citation type="journal article" date="2022" name="Mol. Ecol. Resour.">
        <title>The genomes of chicory, endive, great burdock and yacon provide insights into Asteraceae palaeo-polyploidization history and plant inulin production.</title>
        <authorList>
            <person name="Fan W."/>
            <person name="Wang S."/>
            <person name="Wang H."/>
            <person name="Wang A."/>
            <person name="Jiang F."/>
            <person name="Liu H."/>
            <person name="Zhao H."/>
            <person name="Xu D."/>
            <person name="Zhang Y."/>
        </authorList>
    </citation>
    <scope>NUCLEOTIDE SEQUENCE [LARGE SCALE GENOMIC DNA]</scope>
    <source>
        <strain evidence="2">cv. Yunnan</strain>
    </source>
</reference>
<comment type="caution">
    <text evidence="1">The sequence shown here is derived from an EMBL/GenBank/DDBJ whole genome shotgun (WGS) entry which is preliminary data.</text>
</comment>
<accession>A0ACB9INI2</accession>
<name>A0ACB9INI2_9ASTR</name>
<evidence type="ECO:0000313" key="2">
    <source>
        <dbReference type="Proteomes" id="UP001056120"/>
    </source>
</evidence>
<reference evidence="1 2" key="2">
    <citation type="journal article" date="2022" name="Mol. Ecol. Resour.">
        <title>The genomes of chicory, endive, great burdock and yacon provide insights into Asteraceae paleo-polyploidization history and plant inulin production.</title>
        <authorList>
            <person name="Fan W."/>
            <person name="Wang S."/>
            <person name="Wang H."/>
            <person name="Wang A."/>
            <person name="Jiang F."/>
            <person name="Liu H."/>
            <person name="Zhao H."/>
            <person name="Xu D."/>
            <person name="Zhang Y."/>
        </authorList>
    </citation>
    <scope>NUCLEOTIDE SEQUENCE [LARGE SCALE GENOMIC DNA]</scope>
    <source>
        <strain evidence="2">cv. Yunnan</strain>
        <tissue evidence="1">Leaves</tissue>
    </source>
</reference>
<gene>
    <name evidence="1" type="ORF">L1987_25329</name>
</gene>
<sequence length="94" mass="10410">MQCLIKEPEKPKGDDMPVKPDPSPKSEVARMMVEPPVQGYPQMYPPTYPLVGYGYGYEGYHGMSVAVTAPQSSGYYGFSDDFFSEENPQGCSLM</sequence>
<dbReference type="EMBL" id="CM042025">
    <property type="protein sequence ID" value="KAI3809357.1"/>
    <property type="molecule type" value="Genomic_DNA"/>
</dbReference>
<evidence type="ECO:0000313" key="1">
    <source>
        <dbReference type="EMBL" id="KAI3809357.1"/>
    </source>
</evidence>
<organism evidence="1 2">
    <name type="scientific">Smallanthus sonchifolius</name>
    <dbReference type="NCBI Taxonomy" id="185202"/>
    <lineage>
        <taxon>Eukaryota</taxon>
        <taxon>Viridiplantae</taxon>
        <taxon>Streptophyta</taxon>
        <taxon>Embryophyta</taxon>
        <taxon>Tracheophyta</taxon>
        <taxon>Spermatophyta</taxon>
        <taxon>Magnoliopsida</taxon>
        <taxon>eudicotyledons</taxon>
        <taxon>Gunneridae</taxon>
        <taxon>Pentapetalae</taxon>
        <taxon>asterids</taxon>
        <taxon>campanulids</taxon>
        <taxon>Asterales</taxon>
        <taxon>Asteraceae</taxon>
        <taxon>Asteroideae</taxon>
        <taxon>Heliantheae alliance</taxon>
        <taxon>Millerieae</taxon>
        <taxon>Smallanthus</taxon>
    </lineage>
</organism>
<proteinExistence type="predicted"/>
<dbReference type="Proteomes" id="UP001056120">
    <property type="component" value="Linkage Group LG08"/>
</dbReference>
<protein>
    <submittedName>
        <fullName evidence="1">Uncharacterized protein</fullName>
    </submittedName>
</protein>